<keyword evidence="5 11" id="KW-0444">Lipid biosynthesis</keyword>
<feature type="region of interest" description="Disordered" evidence="12">
    <location>
        <begin position="155"/>
        <end position="190"/>
    </location>
</feature>
<evidence type="ECO:0000256" key="12">
    <source>
        <dbReference type="SAM" id="MobiDB-lite"/>
    </source>
</evidence>
<dbReference type="EMBL" id="CP031165">
    <property type="protein sequence ID" value="AXV05955.1"/>
    <property type="molecule type" value="Genomic_DNA"/>
</dbReference>
<gene>
    <name evidence="15" type="ORF">DVS28_a1255</name>
</gene>
<dbReference type="PANTHER" id="PTHR31650:SF1">
    <property type="entry name" value="WAX ESTER SYNTHASE_DIACYLGLYCEROL ACYLTRANSFERASE 4-RELATED"/>
    <property type="match status" value="1"/>
</dbReference>
<evidence type="ECO:0000256" key="8">
    <source>
        <dbReference type="ARBA" id="ARBA00023098"/>
    </source>
</evidence>
<proteinExistence type="inferred from homology"/>
<evidence type="ECO:0000259" key="13">
    <source>
        <dbReference type="Pfam" id="PF03007"/>
    </source>
</evidence>
<keyword evidence="8 11" id="KW-0443">Lipid metabolism</keyword>
<sequence length="466" mass="50416">MGLMPLTDSGFLDVEGRERPMHVGSLALFTPPPGAGPAFAGDLYRRAMATQEVSRRLRMKPVRKGGVGPWEWQEDDAIDLEYHVRHSALPHPGRVRELLALAGRLHGTLLHRSRPLWESNVIEGLEDGRFAVYTKMHHALVDGVTGMKLLQRSLSTDPDERDLPAPWARMDPPPRTADPGEPTGRPNPLRAVSGAVSGVASGAREGVRAVTGSSEAAVRTLWRSFSEEASRMPFQAPRTMFNVPISGARRFAADGYAMDRIRAVRDATGATLNDVVMAMSAGALRRYLLDLDALPDDPLIAAVPVSLHGEGSGDGNNVGIVLCNLGTHLARPEERLELVRESMDRGKLTLKGLNQLGTLMLSAMNFVPAGLGALPFDLDALRRPAFNVLISNVPGPRQPLYFSGARLDGLYPMSIPTDGLALNITVTTYDGELQVGLTGCRRTVPHLQRLLTHLDDSLAELEAIGG</sequence>
<protein>
    <recommendedName>
        <fullName evidence="4 11">Diacylglycerol O-acyltransferase</fullName>
        <ecNumber evidence="4 11">2.3.1.20</ecNumber>
    </recommendedName>
</protein>
<evidence type="ECO:0000256" key="11">
    <source>
        <dbReference type="RuleBase" id="RU361241"/>
    </source>
</evidence>
<dbReference type="EC" id="2.3.1.20" evidence="4 11"/>
<dbReference type="InterPro" id="IPR009721">
    <property type="entry name" value="O-acyltransferase_WSD1_C"/>
</dbReference>
<dbReference type="SUPFAM" id="SSF52777">
    <property type="entry name" value="CoA-dependent acyltransferases"/>
    <property type="match status" value="1"/>
</dbReference>
<organism evidence="15 16">
    <name type="scientific">Euzebya pacifica</name>
    <dbReference type="NCBI Taxonomy" id="1608957"/>
    <lineage>
        <taxon>Bacteria</taxon>
        <taxon>Bacillati</taxon>
        <taxon>Actinomycetota</taxon>
        <taxon>Nitriliruptoria</taxon>
        <taxon>Euzebyales</taxon>
    </lineage>
</organism>
<dbReference type="UniPathway" id="UPA00282"/>
<evidence type="ECO:0000313" key="15">
    <source>
        <dbReference type="EMBL" id="AXV05955.1"/>
    </source>
</evidence>
<dbReference type="InterPro" id="IPR004255">
    <property type="entry name" value="O-acyltransferase_WSD1_N"/>
</dbReference>
<evidence type="ECO:0000256" key="7">
    <source>
        <dbReference type="ARBA" id="ARBA00022798"/>
    </source>
</evidence>
<evidence type="ECO:0000256" key="9">
    <source>
        <dbReference type="ARBA" id="ARBA00023315"/>
    </source>
</evidence>
<keyword evidence="7 11" id="KW-0319">Glycerol metabolism</keyword>
<dbReference type="GO" id="GO:0005886">
    <property type="term" value="C:plasma membrane"/>
    <property type="evidence" value="ECO:0007669"/>
    <property type="project" value="TreeGrafter"/>
</dbReference>
<dbReference type="Pfam" id="PF03007">
    <property type="entry name" value="WS_DGAT_cat"/>
    <property type="match status" value="1"/>
</dbReference>
<dbReference type="GO" id="GO:0004144">
    <property type="term" value="F:diacylglycerol O-acyltransferase activity"/>
    <property type="evidence" value="ECO:0007669"/>
    <property type="project" value="UniProtKB-EC"/>
</dbReference>
<dbReference type="InterPro" id="IPR014292">
    <property type="entry name" value="Acyl_transf_WS/DGAT"/>
</dbReference>
<keyword evidence="16" id="KW-1185">Reference proteome</keyword>
<dbReference type="PANTHER" id="PTHR31650">
    <property type="entry name" value="O-ACYLTRANSFERASE (WSD1-LIKE) FAMILY PROTEIN"/>
    <property type="match status" value="1"/>
</dbReference>
<dbReference type="InterPro" id="IPR045034">
    <property type="entry name" value="O-acyltransferase_WSD1-like"/>
</dbReference>
<dbReference type="GO" id="GO:0071731">
    <property type="term" value="P:response to nitric oxide"/>
    <property type="evidence" value="ECO:0007669"/>
    <property type="project" value="TreeGrafter"/>
</dbReference>
<comment type="pathway">
    <text evidence="2">Lipid metabolism.</text>
</comment>
<dbReference type="GO" id="GO:0051701">
    <property type="term" value="P:biological process involved in interaction with host"/>
    <property type="evidence" value="ECO:0007669"/>
    <property type="project" value="TreeGrafter"/>
</dbReference>
<keyword evidence="9 11" id="KW-0012">Acyltransferase</keyword>
<comment type="catalytic activity">
    <reaction evidence="10 11">
        <text>an acyl-CoA + a 1,2-diacyl-sn-glycerol = a triacyl-sn-glycerol + CoA</text>
        <dbReference type="Rhea" id="RHEA:10868"/>
        <dbReference type="ChEBI" id="CHEBI:17815"/>
        <dbReference type="ChEBI" id="CHEBI:57287"/>
        <dbReference type="ChEBI" id="CHEBI:58342"/>
        <dbReference type="ChEBI" id="CHEBI:64615"/>
        <dbReference type="EC" id="2.3.1.20"/>
    </reaction>
</comment>
<feature type="domain" description="O-acyltransferase WSD1 C-terminal" evidence="14">
    <location>
        <begin position="315"/>
        <end position="461"/>
    </location>
</feature>
<dbReference type="NCBIfam" id="TIGR02946">
    <property type="entry name" value="acyl_WS_DGAT"/>
    <property type="match status" value="1"/>
</dbReference>
<reference evidence="15 16" key="1">
    <citation type="submission" date="2018-09" db="EMBL/GenBank/DDBJ databases">
        <title>Complete genome sequence of Euzebya sp. DY32-46 isolated from seawater of Pacific Ocean.</title>
        <authorList>
            <person name="Xu L."/>
            <person name="Wu Y.-H."/>
            <person name="Xu X.-W."/>
        </authorList>
    </citation>
    <scope>NUCLEOTIDE SEQUENCE [LARGE SCALE GENOMIC DNA]</scope>
    <source>
        <strain evidence="15 16">DY32-46</strain>
    </source>
</reference>
<comment type="similarity">
    <text evidence="3 11">Belongs to the long-chain O-acyltransferase family.</text>
</comment>
<evidence type="ECO:0000256" key="1">
    <source>
        <dbReference type="ARBA" id="ARBA00004771"/>
    </source>
</evidence>
<evidence type="ECO:0000259" key="14">
    <source>
        <dbReference type="Pfam" id="PF06974"/>
    </source>
</evidence>
<dbReference type="Pfam" id="PF06974">
    <property type="entry name" value="WS_DGAT_C"/>
    <property type="match status" value="1"/>
</dbReference>
<dbReference type="KEGG" id="euz:DVS28_a1255"/>
<dbReference type="GO" id="GO:0006071">
    <property type="term" value="P:glycerol metabolic process"/>
    <property type="evidence" value="ECO:0007669"/>
    <property type="project" value="UniProtKB-KW"/>
</dbReference>
<dbReference type="Proteomes" id="UP000264006">
    <property type="component" value="Chromosome"/>
</dbReference>
<evidence type="ECO:0000256" key="6">
    <source>
        <dbReference type="ARBA" id="ARBA00022679"/>
    </source>
</evidence>
<evidence type="ECO:0000313" key="16">
    <source>
        <dbReference type="Proteomes" id="UP000264006"/>
    </source>
</evidence>
<accession>A0A346XUQ8</accession>
<dbReference type="AlphaFoldDB" id="A0A346XUQ8"/>
<comment type="pathway">
    <text evidence="1 11">Glycerolipid metabolism; triacylglycerol biosynthesis.</text>
</comment>
<dbReference type="GO" id="GO:0019432">
    <property type="term" value="P:triglyceride biosynthetic process"/>
    <property type="evidence" value="ECO:0007669"/>
    <property type="project" value="UniProtKB-UniPathway"/>
</dbReference>
<dbReference type="GO" id="GO:0001666">
    <property type="term" value="P:response to hypoxia"/>
    <property type="evidence" value="ECO:0007669"/>
    <property type="project" value="TreeGrafter"/>
</dbReference>
<name>A0A346XUQ8_9ACTN</name>
<evidence type="ECO:0000256" key="4">
    <source>
        <dbReference type="ARBA" id="ARBA00013244"/>
    </source>
</evidence>
<evidence type="ECO:0000256" key="5">
    <source>
        <dbReference type="ARBA" id="ARBA00022516"/>
    </source>
</evidence>
<evidence type="ECO:0000256" key="10">
    <source>
        <dbReference type="ARBA" id="ARBA00048109"/>
    </source>
</evidence>
<evidence type="ECO:0000256" key="3">
    <source>
        <dbReference type="ARBA" id="ARBA00009587"/>
    </source>
</evidence>
<keyword evidence="6 11" id="KW-0808">Transferase</keyword>
<feature type="domain" description="O-acyltransferase WSD1-like N-terminal" evidence="13">
    <location>
        <begin position="7"/>
        <end position="276"/>
    </location>
</feature>
<evidence type="ECO:0000256" key="2">
    <source>
        <dbReference type="ARBA" id="ARBA00005189"/>
    </source>
</evidence>